<evidence type="ECO:0000256" key="5">
    <source>
        <dbReference type="ARBA" id="ARBA00031954"/>
    </source>
</evidence>
<keyword evidence="6" id="KW-0805">Transcription regulation</keyword>
<dbReference type="GO" id="GO:0003713">
    <property type="term" value="F:transcription coactivator activity"/>
    <property type="evidence" value="ECO:0000318"/>
    <property type="project" value="GO_Central"/>
</dbReference>
<name>A7RT91_NEMVE</name>
<dbReference type="HOGENOM" id="CLU_080044_1_0_1"/>
<dbReference type="FunCoup" id="A7RT91">
    <property type="interactions" value="578"/>
</dbReference>
<evidence type="ECO:0000256" key="2">
    <source>
        <dbReference type="ARBA" id="ARBA00010743"/>
    </source>
</evidence>
<evidence type="ECO:0000256" key="4">
    <source>
        <dbReference type="ARBA" id="ARBA00023242"/>
    </source>
</evidence>
<organism evidence="7 8">
    <name type="scientific">Nematostella vectensis</name>
    <name type="common">Starlet sea anemone</name>
    <dbReference type="NCBI Taxonomy" id="45351"/>
    <lineage>
        <taxon>Eukaryota</taxon>
        <taxon>Metazoa</taxon>
        <taxon>Cnidaria</taxon>
        <taxon>Anthozoa</taxon>
        <taxon>Hexacorallia</taxon>
        <taxon>Actiniaria</taxon>
        <taxon>Edwardsiidae</taxon>
        <taxon>Nematostella</taxon>
    </lineage>
</organism>
<dbReference type="Pfam" id="PF08612">
    <property type="entry name" value="Med20"/>
    <property type="match status" value="1"/>
</dbReference>
<dbReference type="STRING" id="45351.A7RT91"/>
<dbReference type="AlphaFoldDB" id="A7RT91"/>
<evidence type="ECO:0000256" key="6">
    <source>
        <dbReference type="RuleBase" id="RU364152"/>
    </source>
</evidence>
<dbReference type="GO" id="GO:0006357">
    <property type="term" value="P:regulation of transcription by RNA polymerase II"/>
    <property type="evidence" value="ECO:0000318"/>
    <property type="project" value="GO_Central"/>
</dbReference>
<proteinExistence type="inferred from homology"/>
<gene>
    <name evidence="6" type="primary">MED20</name>
    <name evidence="7" type="ORF">NEMVEDRAFT_v1g92443</name>
</gene>
<evidence type="ECO:0000256" key="3">
    <source>
        <dbReference type="ARBA" id="ARBA00019690"/>
    </source>
</evidence>
<protein>
    <recommendedName>
        <fullName evidence="3 6">Mediator of RNA polymerase II transcription subunit 20</fullName>
    </recommendedName>
    <alternativeName>
        <fullName evidence="5 6">Mediator complex subunit 20</fullName>
    </alternativeName>
</protein>
<evidence type="ECO:0000313" key="8">
    <source>
        <dbReference type="Proteomes" id="UP000001593"/>
    </source>
</evidence>
<comment type="function">
    <text evidence="6">Component of the Mediator complex, a coactivator involved in the regulated transcription of nearly all RNA polymerase II-dependent genes. Mediator functions as a bridge to convey information from gene-specific regulatory proteins to the basal RNA polymerase II transcription machinery. Mediator is recruited to promoters by direct interactions with regulatory proteins and serves as a scaffold for the assembly of a functional preinitiation complex with RNA polymerase II and the general transcription factors.</text>
</comment>
<keyword evidence="6" id="KW-0010">Activator</keyword>
<keyword evidence="6" id="KW-0804">Transcription</keyword>
<keyword evidence="4 6" id="KW-0539">Nucleus</keyword>
<reference evidence="7 8" key="1">
    <citation type="journal article" date="2007" name="Science">
        <title>Sea anemone genome reveals ancestral eumetazoan gene repertoire and genomic organization.</title>
        <authorList>
            <person name="Putnam N.H."/>
            <person name="Srivastava M."/>
            <person name="Hellsten U."/>
            <person name="Dirks B."/>
            <person name="Chapman J."/>
            <person name="Salamov A."/>
            <person name="Terry A."/>
            <person name="Shapiro H."/>
            <person name="Lindquist E."/>
            <person name="Kapitonov V.V."/>
            <person name="Jurka J."/>
            <person name="Genikhovich G."/>
            <person name="Grigoriev I.V."/>
            <person name="Lucas S.M."/>
            <person name="Steele R.E."/>
            <person name="Finnerty J.R."/>
            <person name="Technau U."/>
            <person name="Martindale M.Q."/>
            <person name="Rokhsar D.S."/>
        </authorList>
    </citation>
    <scope>NUCLEOTIDE SEQUENCE [LARGE SCALE GENOMIC DNA]</scope>
    <source>
        <strain evidence="8">CH2 X CH6</strain>
    </source>
</reference>
<dbReference type="OMA" id="NIVMHHS"/>
<feature type="non-terminal residue" evidence="7">
    <location>
        <position position="187"/>
    </location>
</feature>
<dbReference type="GO" id="GO:0016592">
    <property type="term" value="C:mediator complex"/>
    <property type="evidence" value="ECO:0000318"/>
    <property type="project" value="GO_Central"/>
</dbReference>
<sequence length="187" mass="20694">QAVELLQKRAELLGATKTCNWCVDCETYQATSLHTSSSKVLHLVHSTEHPYSSFVVLESGTCLVAQTGFDSLMVRLKAFYTQRKAAKIEVKGPSYEYGDFILKIGQISLGPSVKGVLIEVEYLPCEDVEQCWGLISEFIASFLGTAFTLPSMPKTSNKETGLFTVTDNILQYIDVFKVTGGYRKSQS</sequence>
<dbReference type="PANTHER" id="PTHR12465">
    <property type="entry name" value="UBIQUITIN SPECIFIC PROTEASE HOMOLOG 49"/>
    <property type="match status" value="1"/>
</dbReference>
<dbReference type="PhylomeDB" id="A7RT91"/>
<dbReference type="PANTHER" id="PTHR12465:SF0">
    <property type="entry name" value="MEDIATOR OF RNA POLYMERASE II TRANSCRIPTION SUBUNIT 20"/>
    <property type="match status" value="1"/>
</dbReference>
<evidence type="ECO:0000256" key="1">
    <source>
        <dbReference type="ARBA" id="ARBA00004123"/>
    </source>
</evidence>
<comment type="similarity">
    <text evidence="2 6">Belongs to the Mediator complex subunit 20 family.</text>
</comment>
<dbReference type="InParanoid" id="A7RT91"/>
<dbReference type="Proteomes" id="UP000001593">
    <property type="component" value="Unassembled WGS sequence"/>
</dbReference>
<keyword evidence="8" id="KW-1185">Reference proteome</keyword>
<comment type="subcellular location">
    <subcellularLocation>
        <location evidence="1 6">Nucleus</location>
    </subcellularLocation>
</comment>
<evidence type="ECO:0000313" key="7">
    <source>
        <dbReference type="EMBL" id="EDO45424.1"/>
    </source>
</evidence>
<dbReference type="EMBL" id="DS469536">
    <property type="protein sequence ID" value="EDO45424.1"/>
    <property type="molecule type" value="Genomic_DNA"/>
</dbReference>
<comment type="subunit">
    <text evidence="6">Component of the Mediator complex.</text>
</comment>
<accession>A7RT91</accession>
<dbReference type="eggNOG" id="KOG4309">
    <property type="taxonomic scope" value="Eukaryota"/>
</dbReference>
<dbReference type="InterPro" id="IPR013921">
    <property type="entry name" value="Mediator_Med20"/>
</dbReference>